<dbReference type="STRING" id="251221.gene:10758913"/>
<keyword evidence="1" id="KW-0808">Transferase</keyword>
<proteinExistence type="predicted"/>
<dbReference type="eggNOG" id="COG0438">
    <property type="taxonomic scope" value="Bacteria"/>
</dbReference>
<organism evidence="4 5">
    <name type="scientific">Gloeobacter violaceus (strain ATCC 29082 / PCC 7421)</name>
    <dbReference type="NCBI Taxonomy" id="251221"/>
    <lineage>
        <taxon>Bacteria</taxon>
        <taxon>Bacillati</taxon>
        <taxon>Cyanobacteriota</taxon>
        <taxon>Cyanophyceae</taxon>
        <taxon>Gloeobacterales</taxon>
        <taxon>Gloeobacteraceae</taxon>
        <taxon>Gloeobacter</taxon>
    </lineage>
</organism>
<reference evidence="4 5" key="2">
    <citation type="journal article" date="2003" name="DNA Res.">
        <title>Complete genome structure of Gloeobacter violaceus PCC 7421, a cyanobacterium that lacks thylakoids (supplement).</title>
        <authorList>
            <person name="Nakamura Y."/>
            <person name="Kaneko T."/>
            <person name="Sato S."/>
            <person name="Mimuro M."/>
            <person name="Miyashita H."/>
            <person name="Tsuchiya T."/>
            <person name="Sasamoto S."/>
            <person name="Watanabe A."/>
            <person name="Kawashima K."/>
            <person name="Kishida Y."/>
            <person name="Kiyokawa C."/>
            <person name="Kohara M."/>
            <person name="Matsumoto M."/>
            <person name="Matsuno A."/>
            <person name="Nakazaki N."/>
            <person name="Shimpo S."/>
            <person name="Takeuchi C."/>
            <person name="Yamada M."/>
            <person name="Tabata S."/>
        </authorList>
    </citation>
    <scope>NUCLEOTIDE SEQUENCE [LARGE SCALE GENOMIC DNA]</scope>
    <source>
        <strain evidence="5">ATCC 29082 / PCC 7421</strain>
    </source>
</reference>
<dbReference type="InterPro" id="IPR001296">
    <property type="entry name" value="Glyco_trans_1"/>
</dbReference>
<evidence type="ECO:0000259" key="2">
    <source>
        <dbReference type="Pfam" id="PF00534"/>
    </source>
</evidence>
<dbReference type="Proteomes" id="UP000000557">
    <property type="component" value="Chromosome"/>
</dbReference>
<dbReference type="SUPFAM" id="SSF53756">
    <property type="entry name" value="UDP-Glycosyltransferase/glycogen phosphorylase"/>
    <property type="match status" value="1"/>
</dbReference>
<evidence type="ECO:0000313" key="5">
    <source>
        <dbReference type="Proteomes" id="UP000000557"/>
    </source>
</evidence>
<gene>
    <name evidence="4" type="ordered locus">glr1430</name>
</gene>
<dbReference type="PANTHER" id="PTHR46401:SF2">
    <property type="entry name" value="GLYCOSYLTRANSFERASE WBBK-RELATED"/>
    <property type="match status" value="1"/>
</dbReference>
<dbReference type="GO" id="GO:0009103">
    <property type="term" value="P:lipopolysaccharide biosynthetic process"/>
    <property type="evidence" value="ECO:0000318"/>
    <property type="project" value="GO_Central"/>
</dbReference>
<evidence type="ECO:0000256" key="1">
    <source>
        <dbReference type="ARBA" id="ARBA00022679"/>
    </source>
</evidence>
<dbReference type="Pfam" id="PF13439">
    <property type="entry name" value="Glyco_transf_4"/>
    <property type="match status" value="1"/>
</dbReference>
<dbReference type="OrthoDB" id="9795068at2"/>
<dbReference type="KEGG" id="gvi:glr1430"/>
<dbReference type="CAZy" id="GT4">
    <property type="family name" value="Glycosyltransferase Family 4"/>
</dbReference>
<dbReference type="AlphaFoldDB" id="Q7NKP7"/>
<dbReference type="FunFam" id="3.40.50.2000:FF:000119">
    <property type="entry name" value="Glycosyl transferase group 1"/>
    <property type="match status" value="1"/>
</dbReference>
<dbReference type="Pfam" id="PF00534">
    <property type="entry name" value="Glycos_transf_1"/>
    <property type="match status" value="1"/>
</dbReference>
<dbReference type="CDD" id="cd03809">
    <property type="entry name" value="GT4_MtfB-like"/>
    <property type="match status" value="1"/>
</dbReference>
<dbReference type="GO" id="GO:0016757">
    <property type="term" value="F:glycosyltransferase activity"/>
    <property type="evidence" value="ECO:0000318"/>
    <property type="project" value="GO_Central"/>
</dbReference>
<dbReference type="Gene3D" id="3.40.50.2000">
    <property type="entry name" value="Glycogen Phosphorylase B"/>
    <property type="match status" value="2"/>
</dbReference>
<dbReference type="PhylomeDB" id="Q7NKP7"/>
<dbReference type="InParanoid" id="Q7NKP7"/>
<feature type="domain" description="Glycosyltransferase subfamily 4-like N-terminal" evidence="3">
    <location>
        <begin position="93"/>
        <end position="167"/>
    </location>
</feature>
<dbReference type="HOGENOM" id="CLU_009583_27_6_3"/>
<protein>
    <submittedName>
        <fullName evidence="4">Mannosyltransferase</fullName>
    </submittedName>
</protein>
<keyword evidence="4" id="KW-0328">Glycosyltransferase</keyword>
<dbReference type="RefSeq" id="WP_011141430.1">
    <property type="nucleotide sequence ID" value="NC_005125.1"/>
</dbReference>
<evidence type="ECO:0000313" key="4">
    <source>
        <dbReference type="EMBL" id="BAC89371.1"/>
    </source>
</evidence>
<reference evidence="4 5" key="1">
    <citation type="journal article" date="2003" name="DNA Res.">
        <title>Complete genome structure of Gloeobacter violaceus PCC 7421, a cyanobacterium that lacks thylakoids.</title>
        <authorList>
            <person name="Nakamura Y."/>
            <person name="Kaneko T."/>
            <person name="Sato S."/>
            <person name="Mimuro M."/>
            <person name="Miyashita H."/>
            <person name="Tsuchiya T."/>
            <person name="Sasamoto S."/>
            <person name="Watanabe A."/>
            <person name="Kawashima K."/>
            <person name="Kishida Y."/>
            <person name="Kiyokawa C."/>
            <person name="Kohara M."/>
            <person name="Matsumoto M."/>
            <person name="Matsuno A."/>
            <person name="Nakazaki N."/>
            <person name="Shimpo S."/>
            <person name="Takeuchi C."/>
            <person name="Yamada M."/>
            <person name="Tabata S."/>
        </authorList>
    </citation>
    <scope>NUCLEOTIDE SEQUENCE [LARGE SCALE GENOMIC DNA]</scope>
    <source>
        <strain evidence="5">ATCC 29082 / PCC 7421</strain>
    </source>
</reference>
<name>Q7NKP7_GLOVI</name>
<keyword evidence="5" id="KW-1185">Reference proteome</keyword>
<accession>Q7NKP7</accession>
<dbReference type="EnsemblBacteria" id="BAC89371">
    <property type="protein sequence ID" value="BAC89371"/>
    <property type="gene ID" value="BAC89371"/>
</dbReference>
<dbReference type="EMBL" id="BA000045">
    <property type="protein sequence ID" value="BAC89371.1"/>
    <property type="molecule type" value="Genomic_DNA"/>
</dbReference>
<dbReference type="PANTHER" id="PTHR46401">
    <property type="entry name" value="GLYCOSYLTRANSFERASE WBBK-RELATED"/>
    <property type="match status" value="1"/>
</dbReference>
<evidence type="ECO:0000259" key="3">
    <source>
        <dbReference type="Pfam" id="PF13439"/>
    </source>
</evidence>
<feature type="domain" description="Glycosyl transferase family 1" evidence="2">
    <location>
        <begin position="185"/>
        <end position="326"/>
    </location>
</feature>
<sequence>MALTVVFNGNYLSLRPTGIGQYVLNLWRCWRHAQKPLRAFMPAEYLQEPLRGHRTVKTPGHLARLIWNQTILPTRLRPGEVLFNPVPEGPLVGGLPQVTAAHDTIPLIFPELFPRKQAYFRYLVPACLRRAARILCNSEQTRADLVRFYGLDPAGMTVIPLACDRERFFPRPADPRQLAFYGLEADQYLLYVGSHEPHKNLARLIEAFARVAGDWPGKLAIAGACDPRYTPPLMRLAEQRGIAARVRWLDYPADADLPLLYRGAHLFAFPSLYEGFGLPVLEAMACGAAVLTSTRGALAEVAGQAAVLVEPESAEGIAAGLEQLFDPRVRAKYRTLALQRAAEFSWERTAEATWQVIEGVGSPPAPP</sequence>
<dbReference type="InterPro" id="IPR028098">
    <property type="entry name" value="Glyco_trans_4-like_N"/>
</dbReference>